<dbReference type="EMBL" id="JAINDJ010000003">
    <property type="protein sequence ID" value="KAG9454157.1"/>
    <property type="molecule type" value="Genomic_DNA"/>
</dbReference>
<organism evidence="1 2">
    <name type="scientific">Aristolochia fimbriata</name>
    <name type="common">White veined hardy Dutchman's pipe vine</name>
    <dbReference type="NCBI Taxonomy" id="158543"/>
    <lineage>
        <taxon>Eukaryota</taxon>
        <taxon>Viridiplantae</taxon>
        <taxon>Streptophyta</taxon>
        <taxon>Embryophyta</taxon>
        <taxon>Tracheophyta</taxon>
        <taxon>Spermatophyta</taxon>
        <taxon>Magnoliopsida</taxon>
        <taxon>Magnoliidae</taxon>
        <taxon>Piperales</taxon>
        <taxon>Aristolochiaceae</taxon>
        <taxon>Aristolochia</taxon>
    </lineage>
</organism>
<keyword evidence="2" id="KW-1185">Reference proteome</keyword>
<proteinExistence type="predicted"/>
<evidence type="ECO:0000313" key="2">
    <source>
        <dbReference type="Proteomes" id="UP000825729"/>
    </source>
</evidence>
<dbReference type="Proteomes" id="UP000825729">
    <property type="component" value="Unassembled WGS sequence"/>
</dbReference>
<accession>A0AAV7F2Y1</accession>
<gene>
    <name evidence="1" type="ORF">H6P81_007061</name>
</gene>
<protein>
    <submittedName>
        <fullName evidence="1">Uncharacterized protein</fullName>
    </submittedName>
</protein>
<sequence>MNLPITKWWIGVSRIRNSGDSIRRISNWVMDSPITRINWVIAYHQSREGDRPITKCGWMIGGIAIRGWNPWSVVALSRIRNWVIAYHRIPSTGDSLSRIRRAVIALSRESVVGDSPITESAYRESMSVSVHQMGLSPTRIPAIGPITQLPRPAMRLITESRIGPISADRAYHRLLYSARGLSPDSSDSAIGLSPTHGSRMDRAITQFAILRDITQLTILWIGAINNSTTDSVIGLSPTTTL</sequence>
<name>A0AAV7F2Y1_ARIFI</name>
<evidence type="ECO:0000313" key="1">
    <source>
        <dbReference type="EMBL" id="KAG9454157.1"/>
    </source>
</evidence>
<dbReference type="AlphaFoldDB" id="A0AAV7F2Y1"/>
<comment type="caution">
    <text evidence="1">The sequence shown here is derived from an EMBL/GenBank/DDBJ whole genome shotgun (WGS) entry which is preliminary data.</text>
</comment>
<reference evidence="1 2" key="1">
    <citation type="submission" date="2021-07" db="EMBL/GenBank/DDBJ databases">
        <title>The Aristolochia fimbriata genome: insights into angiosperm evolution, floral development and chemical biosynthesis.</title>
        <authorList>
            <person name="Jiao Y."/>
        </authorList>
    </citation>
    <scope>NUCLEOTIDE SEQUENCE [LARGE SCALE GENOMIC DNA]</scope>
    <source>
        <strain evidence="1">IBCAS-2021</strain>
        <tissue evidence="1">Leaf</tissue>
    </source>
</reference>